<keyword evidence="7 9" id="KW-0503">Monooxygenase</keyword>
<evidence type="ECO:0000256" key="5">
    <source>
        <dbReference type="ARBA" id="ARBA00023002"/>
    </source>
</evidence>
<evidence type="ECO:0000256" key="4">
    <source>
        <dbReference type="ARBA" id="ARBA00022723"/>
    </source>
</evidence>
<evidence type="ECO:0000256" key="9">
    <source>
        <dbReference type="RuleBase" id="RU000461"/>
    </source>
</evidence>
<keyword evidence="11" id="KW-0732">Signal</keyword>
<comment type="similarity">
    <text evidence="2 9">Belongs to the cytochrome P450 family.</text>
</comment>
<evidence type="ECO:0000313" key="12">
    <source>
        <dbReference type="EMBL" id="ROT80982.1"/>
    </source>
</evidence>
<dbReference type="Gene3D" id="1.10.630.10">
    <property type="entry name" value="Cytochrome P450"/>
    <property type="match status" value="1"/>
</dbReference>
<evidence type="ECO:0000256" key="11">
    <source>
        <dbReference type="SAM" id="SignalP"/>
    </source>
</evidence>
<dbReference type="PROSITE" id="PS00086">
    <property type="entry name" value="CYTOCHROME_P450"/>
    <property type="match status" value="1"/>
</dbReference>
<dbReference type="STRING" id="6689.A0A423TX19"/>
<evidence type="ECO:0000256" key="10">
    <source>
        <dbReference type="SAM" id="MobiDB-lite"/>
    </source>
</evidence>
<dbReference type="GO" id="GO:0016705">
    <property type="term" value="F:oxidoreductase activity, acting on paired donors, with incorporation or reduction of molecular oxygen"/>
    <property type="evidence" value="ECO:0007669"/>
    <property type="project" value="InterPro"/>
</dbReference>
<dbReference type="InterPro" id="IPR001128">
    <property type="entry name" value="Cyt_P450"/>
</dbReference>
<organism evidence="12 13">
    <name type="scientific">Penaeus vannamei</name>
    <name type="common">Whiteleg shrimp</name>
    <name type="synonym">Litopenaeus vannamei</name>
    <dbReference type="NCBI Taxonomy" id="6689"/>
    <lineage>
        <taxon>Eukaryota</taxon>
        <taxon>Metazoa</taxon>
        <taxon>Ecdysozoa</taxon>
        <taxon>Arthropoda</taxon>
        <taxon>Crustacea</taxon>
        <taxon>Multicrustacea</taxon>
        <taxon>Malacostraca</taxon>
        <taxon>Eumalacostraca</taxon>
        <taxon>Eucarida</taxon>
        <taxon>Decapoda</taxon>
        <taxon>Dendrobranchiata</taxon>
        <taxon>Penaeoidea</taxon>
        <taxon>Penaeidae</taxon>
        <taxon>Penaeus</taxon>
    </lineage>
</organism>
<evidence type="ECO:0000256" key="6">
    <source>
        <dbReference type="ARBA" id="ARBA00023004"/>
    </source>
</evidence>
<dbReference type="PRINTS" id="PR00463">
    <property type="entry name" value="EP450I"/>
</dbReference>
<dbReference type="InterPro" id="IPR050479">
    <property type="entry name" value="CYP11_CYP27_families"/>
</dbReference>
<protein>
    <submittedName>
        <fullName evidence="12">Uncharacterized protein</fullName>
    </submittedName>
</protein>
<keyword evidence="3 8" id="KW-0349">Heme</keyword>
<dbReference type="InterPro" id="IPR002401">
    <property type="entry name" value="Cyt_P450_E_grp-I"/>
</dbReference>
<evidence type="ECO:0000256" key="2">
    <source>
        <dbReference type="ARBA" id="ARBA00010617"/>
    </source>
</evidence>
<dbReference type="AlphaFoldDB" id="A0A423TX19"/>
<feature type="binding site" description="axial binding residue" evidence="8">
    <location>
        <position position="496"/>
    </location>
    <ligand>
        <name>heme</name>
        <dbReference type="ChEBI" id="CHEBI:30413"/>
    </ligand>
    <ligandPart>
        <name>Fe</name>
        <dbReference type="ChEBI" id="CHEBI:18248"/>
    </ligandPart>
</feature>
<dbReference type="PANTHER" id="PTHR24279:SF120">
    <property type="entry name" value="CYTOCHROME P450"/>
    <property type="match status" value="1"/>
</dbReference>
<dbReference type="PANTHER" id="PTHR24279">
    <property type="entry name" value="CYTOCHROME P450"/>
    <property type="match status" value="1"/>
</dbReference>
<feature type="compositionally biased region" description="Basic and acidic residues" evidence="10">
    <location>
        <begin position="38"/>
        <end position="53"/>
    </location>
</feature>
<evidence type="ECO:0000256" key="8">
    <source>
        <dbReference type="PIRSR" id="PIRSR602401-1"/>
    </source>
</evidence>
<reference evidence="12 13" key="1">
    <citation type="submission" date="2018-04" db="EMBL/GenBank/DDBJ databases">
        <authorList>
            <person name="Zhang X."/>
            <person name="Yuan J."/>
            <person name="Li F."/>
            <person name="Xiang J."/>
        </authorList>
    </citation>
    <scope>NUCLEOTIDE SEQUENCE [LARGE SCALE GENOMIC DNA]</scope>
    <source>
        <tissue evidence="12">Muscle</tissue>
    </source>
</reference>
<sequence>MLGQLQILLLSFTPSSPSSFSPTPPALPPPDPPLPRRVPCDNEPRGRDTESGRFGRRGRPQAAGEGDVDLRLGTPDSRPRCRPCVRGRGAEFYEHKIHQVFFRMVDQYGPIVQIKMPNWSRGVLVTRPEDKETVLRATKDNPLRKALPSLKKVRDEAMENFFDKNGGLLTEQGDKWWRVRRGVQTPMMRRKNVEAYLPEVDAITRQFMDRMASFQEELGEMPEDFLQELYKWALESVSVVALSRRLGCLDPALAPDSEPLKIIQIVGDLFRTLNACEFTGPLWRMYPTPTFKKLERMHQELLEMALTNIRATEASLKEALEKPGAEERELTLMEQLLLRPELSHKDVVTLILDMIFAGIDTTSHTMAFALYLLAKNPEAQRKLQQEVDQVLKDNPETLTPAHVAKLSYTKAVVKESLRFFPVAMGFLRELSSDVVLSGYHIPKGASVLMLNYEDIQDDPAFPRPREFLPERWLRGSELAASHAFALLPFGAGTRMCVGRRLAEQEMYVFLARVMQRYTVSYNYGDMDSTMQLILKPSQPLKFSFSERRA</sequence>
<dbReference type="CDD" id="cd11054">
    <property type="entry name" value="CYP24A1-like"/>
    <property type="match status" value="1"/>
</dbReference>
<keyword evidence="4 8" id="KW-0479">Metal-binding</keyword>
<evidence type="ECO:0000256" key="3">
    <source>
        <dbReference type="ARBA" id="ARBA00022617"/>
    </source>
</evidence>
<evidence type="ECO:0000256" key="1">
    <source>
        <dbReference type="ARBA" id="ARBA00001971"/>
    </source>
</evidence>
<feature type="compositionally biased region" description="Pro residues" evidence="10">
    <location>
        <begin position="22"/>
        <end position="36"/>
    </location>
</feature>
<dbReference type="InterPro" id="IPR036396">
    <property type="entry name" value="Cyt_P450_sf"/>
</dbReference>
<proteinExistence type="inferred from homology"/>
<dbReference type="GO" id="GO:0004497">
    <property type="term" value="F:monooxygenase activity"/>
    <property type="evidence" value="ECO:0007669"/>
    <property type="project" value="UniProtKB-KW"/>
</dbReference>
<dbReference type="SUPFAM" id="SSF48264">
    <property type="entry name" value="Cytochrome P450"/>
    <property type="match status" value="1"/>
</dbReference>
<evidence type="ECO:0000313" key="13">
    <source>
        <dbReference type="Proteomes" id="UP000283509"/>
    </source>
</evidence>
<keyword evidence="5 9" id="KW-0560">Oxidoreductase</keyword>
<dbReference type="OrthoDB" id="3945418at2759"/>
<feature type="region of interest" description="Disordered" evidence="10">
    <location>
        <begin position="13"/>
        <end position="78"/>
    </location>
</feature>
<reference evidence="12 13" key="2">
    <citation type="submission" date="2019-01" db="EMBL/GenBank/DDBJ databases">
        <title>The decoding of complex shrimp genome reveals the adaptation for benthos swimmer, frequently molting mechanism and breeding impact on genome.</title>
        <authorList>
            <person name="Sun Y."/>
            <person name="Gao Y."/>
            <person name="Yu Y."/>
        </authorList>
    </citation>
    <scope>NUCLEOTIDE SEQUENCE [LARGE SCALE GENOMIC DNA]</scope>
    <source>
        <tissue evidence="12">Muscle</tissue>
    </source>
</reference>
<feature type="chain" id="PRO_5019365653" evidence="11">
    <location>
        <begin position="18"/>
        <end position="549"/>
    </location>
</feature>
<dbReference type="Pfam" id="PF00067">
    <property type="entry name" value="p450"/>
    <property type="match status" value="1"/>
</dbReference>
<dbReference type="Proteomes" id="UP000283509">
    <property type="component" value="Unassembled WGS sequence"/>
</dbReference>
<accession>A0A423TX19</accession>
<dbReference type="InterPro" id="IPR017972">
    <property type="entry name" value="Cyt_P450_CS"/>
</dbReference>
<keyword evidence="6 8" id="KW-0408">Iron</keyword>
<comment type="caution">
    <text evidence="12">The sequence shown here is derived from an EMBL/GenBank/DDBJ whole genome shotgun (WGS) entry which is preliminary data.</text>
</comment>
<keyword evidence="13" id="KW-1185">Reference proteome</keyword>
<dbReference type="EMBL" id="QCYY01001042">
    <property type="protein sequence ID" value="ROT80982.1"/>
    <property type="molecule type" value="Genomic_DNA"/>
</dbReference>
<comment type="cofactor">
    <cofactor evidence="1 8">
        <name>heme</name>
        <dbReference type="ChEBI" id="CHEBI:30413"/>
    </cofactor>
</comment>
<feature type="signal peptide" evidence="11">
    <location>
        <begin position="1"/>
        <end position="17"/>
    </location>
</feature>
<dbReference type="GO" id="GO:0020037">
    <property type="term" value="F:heme binding"/>
    <property type="evidence" value="ECO:0007669"/>
    <property type="project" value="InterPro"/>
</dbReference>
<dbReference type="GO" id="GO:0005506">
    <property type="term" value="F:iron ion binding"/>
    <property type="evidence" value="ECO:0007669"/>
    <property type="project" value="InterPro"/>
</dbReference>
<evidence type="ECO:0000256" key="7">
    <source>
        <dbReference type="ARBA" id="ARBA00023033"/>
    </source>
</evidence>
<dbReference type="PRINTS" id="PR00385">
    <property type="entry name" value="P450"/>
</dbReference>
<name>A0A423TX19_PENVA</name>
<gene>
    <name evidence="12" type="ORF">C7M84_000267</name>
</gene>
<dbReference type="FunFam" id="1.10.630.10:FF:000006">
    <property type="entry name" value="Cytochrome P450 302a1, mitochondrial"/>
    <property type="match status" value="1"/>
</dbReference>